<name>A0A377QA92_9NEIS</name>
<evidence type="ECO:0000256" key="1">
    <source>
        <dbReference type="ARBA" id="ARBA00007274"/>
    </source>
</evidence>
<evidence type="ECO:0000256" key="5">
    <source>
        <dbReference type="ARBA" id="ARBA00022915"/>
    </source>
</evidence>
<evidence type="ECO:0000256" key="6">
    <source>
        <dbReference type="ARBA" id="ARBA00023154"/>
    </source>
</evidence>
<sequence>MIHPSAIVSEKAKLGANVTVMPFAVIGECVIGDDSVIHPHVVIADGVSIGRAVEVFPGAFIGKEPKGAGALARMPEFDKVVQIGDECSIGPNSVIFYDVIIGNNTLLGDGASVREKCSVGNFCILSRYVTVNYNTKIGSRTKIMDCSHITGNAVIGDDVFISLHVGTTNDNAVREGYSSHVVGPTIEDNVVIGVGASLLPAIRVGQGATIGAGSVVTKDVKEKTLVAGVPARFVKTLE</sequence>
<reference evidence="9 11" key="2">
    <citation type="submission" date="2019-03" db="EMBL/GenBank/DDBJ databases">
        <title>Genomic Encyclopedia of Type Strains, Phase IV (KMG-IV): sequencing the most valuable type-strain genomes for metagenomic binning, comparative biology and taxonomic classification.</title>
        <authorList>
            <person name="Goeker M."/>
        </authorList>
    </citation>
    <scope>NUCLEOTIDE SEQUENCE [LARGE SCALE GENOMIC DNA]</scope>
    <source>
        <strain evidence="9 11">DSM 3764</strain>
    </source>
</reference>
<reference evidence="8 10" key="1">
    <citation type="submission" date="2018-06" db="EMBL/GenBank/DDBJ databases">
        <authorList>
            <consortium name="Pathogen Informatics"/>
            <person name="Doyle S."/>
        </authorList>
    </citation>
    <scope>NUCLEOTIDE SEQUENCE [LARGE SCALE GENOMIC DNA]</scope>
    <source>
        <strain evidence="8 10">NCTC11159</strain>
    </source>
</reference>
<accession>A0A377QA92</accession>
<evidence type="ECO:0000313" key="11">
    <source>
        <dbReference type="Proteomes" id="UP000295794"/>
    </source>
</evidence>
<evidence type="ECO:0000256" key="4">
    <source>
        <dbReference type="ARBA" id="ARBA00022737"/>
    </source>
</evidence>
<keyword evidence="7 8" id="KW-0012">Acyltransferase</keyword>
<dbReference type="EMBL" id="SMBT01000011">
    <property type="protein sequence ID" value="TCU83650.1"/>
    <property type="molecule type" value="Genomic_DNA"/>
</dbReference>
<keyword evidence="3 8" id="KW-0808">Transferase</keyword>
<dbReference type="Proteomes" id="UP000295794">
    <property type="component" value="Unassembled WGS sequence"/>
</dbReference>
<dbReference type="PROSITE" id="PS00101">
    <property type="entry name" value="HEXAPEP_TRANSFERASES"/>
    <property type="match status" value="1"/>
</dbReference>
<dbReference type="InterPro" id="IPR011004">
    <property type="entry name" value="Trimer_LpxA-like_sf"/>
</dbReference>
<dbReference type="SUPFAM" id="SSF51161">
    <property type="entry name" value="Trimeric LpxA-like enzymes"/>
    <property type="match status" value="2"/>
</dbReference>
<dbReference type="AlphaFoldDB" id="A0A377QA92"/>
<keyword evidence="5" id="KW-0220">Diaminopimelate biosynthesis</keyword>
<evidence type="ECO:0000313" key="9">
    <source>
        <dbReference type="EMBL" id="TCU83650.1"/>
    </source>
</evidence>
<dbReference type="InterPro" id="IPR001451">
    <property type="entry name" value="Hexapep"/>
</dbReference>
<organism evidence="8 10">
    <name type="scientific">Iodobacter fluviatilis</name>
    <dbReference type="NCBI Taxonomy" id="537"/>
    <lineage>
        <taxon>Bacteria</taxon>
        <taxon>Pseudomonadati</taxon>
        <taxon>Pseudomonadota</taxon>
        <taxon>Betaproteobacteria</taxon>
        <taxon>Neisseriales</taxon>
        <taxon>Chitinibacteraceae</taxon>
        <taxon>Iodobacter</taxon>
    </lineage>
</organism>
<proteinExistence type="inferred from homology"/>
<comment type="similarity">
    <text evidence="1">Belongs to the transferase hexapeptide repeat family.</text>
</comment>
<dbReference type="Gene3D" id="2.160.10.10">
    <property type="entry name" value="Hexapeptide repeat proteins"/>
    <property type="match status" value="2"/>
</dbReference>
<dbReference type="RefSeq" id="WP_115228045.1">
    <property type="nucleotide sequence ID" value="NZ_CAWOLO010000011.1"/>
</dbReference>
<dbReference type="Pfam" id="PF00132">
    <property type="entry name" value="Hexapep"/>
    <property type="match status" value="2"/>
</dbReference>
<evidence type="ECO:0000313" key="10">
    <source>
        <dbReference type="Proteomes" id="UP000255108"/>
    </source>
</evidence>
<dbReference type="EC" id="2.3.1.129" evidence="8"/>
<dbReference type="Pfam" id="PF14602">
    <property type="entry name" value="Hexapep_2"/>
    <property type="match status" value="1"/>
</dbReference>
<dbReference type="Proteomes" id="UP000255108">
    <property type="component" value="Unassembled WGS sequence"/>
</dbReference>
<gene>
    <name evidence="8" type="primary">lpxA_2</name>
    <name evidence="9" type="ORF">EV682_1119</name>
    <name evidence="8" type="ORF">NCTC11159_02926</name>
</gene>
<dbReference type="GO" id="GO:0008780">
    <property type="term" value="F:acyl-[acyl-carrier-protein]-UDP-N-acetylglucosamine O-acyltransferase activity"/>
    <property type="evidence" value="ECO:0007669"/>
    <property type="project" value="UniProtKB-EC"/>
</dbReference>
<keyword evidence="11" id="KW-1185">Reference proteome</keyword>
<dbReference type="GO" id="GO:0019877">
    <property type="term" value="P:diaminopimelate biosynthetic process"/>
    <property type="evidence" value="ECO:0007669"/>
    <property type="project" value="UniProtKB-KW"/>
</dbReference>
<dbReference type="PANTHER" id="PTHR43300:SF10">
    <property type="entry name" value="2,3,4,5-TETRAHYDROPYRIDINE-2,6-DICARBOXYLATE N-ACETYLTRANSFERASE"/>
    <property type="match status" value="1"/>
</dbReference>
<dbReference type="InterPro" id="IPR050179">
    <property type="entry name" value="Trans_hexapeptide_repeat"/>
</dbReference>
<keyword evidence="6" id="KW-0457">Lysine biosynthesis</keyword>
<dbReference type="EMBL" id="UGHR01000001">
    <property type="protein sequence ID" value="STQ91843.1"/>
    <property type="molecule type" value="Genomic_DNA"/>
</dbReference>
<keyword evidence="2" id="KW-0028">Amino-acid biosynthesis</keyword>
<evidence type="ECO:0000256" key="7">
    <source>
        <dbReference type="ARBA" id="ARBA00023315"/>
    </source>
</evidence>
<dbReference type="PANTHER" id="PTHR43300">
    <property type="entry name" value="ACETYLTRANSFERASE"/>
    <property type="match status" value="1"/>
</dbReference>
<dbReference type="InterPro" id="IPR018357">
    <property type="entry name" value="Hexapep_transf_CS"/>
</dbReference>
<evidence type="ECO:0000256" key="2">
    <source>
        <dbReference type="ARBA" id="ARBA00022605"/>
    </source>
</evidence>
<dbReference type="OrthoDB" id="9782926at2"/>
<evidence type="ECO:0000313" key="8">
    <source>
        <dbReference type="EMBL" id="STQ91843.1"/>
    </source>
</evidence>
<evidence type="ECO:0000256" key="3">
    <source>
        <dbReference type="ARBA" id="ARBA00022679"/>
    </source>
</evidence>
<protein>
    <submittedName>
        <fullName evidence="8 9">Acyl-[acyl-carrier-protein]--UDP-N-acetylglucosamine O-acyltransferase</fullName>
        <ecNumber evidence="8">2.3.1.129</ecNumber>
    </submittedName>
</protein>
<dbReference type="GO" id="GO:0009085">
    <property type="term" value="P:lysine biosynthetic process"/>
    <property type="evidence" value="ECO:0007669"/>
    <property type="project" value="UniProtKB-KW"/>
</dbReference>
<keyword evidence="4" id="KW-0677">Repeat</keyword>